<evidence type="ECO:0000313" key="2">
    <source>
        <dbReference type="Proteomes" id="UP000694888"/>
    </source>
</evidence>
<dbReference type="RefSeq" id="XP_005093362.1">
    <property type="nucleotide sequence ID" value="XM_005093305.3"/>
</dbReference>
<feature type="region of interest" description="Disordered" evidence="1">
    <location>
        <begin position="1"/>
        <end position="62"/>
    </location>
</feature>
<evidence type="ECO:0000313" key="3">
    <source>
        <dbReference type="RefSeq" id="XP_005093362.1"/>
    </source>
</evidence>
<protein>
    <submittedName>
        <fullName evidence="3">Uncharacterized protein LOC101848574</fullName>
    </submittedName>
</protein>
<dbReference type="GeneID" id="101848574"/>
<feature type="compositionally biased region" description="Polar residues" evidence="1">
    <location>
        <begin position="25"/>
        <end position="35"/>
    </location>
</feature>
<reference evidence="3" key="1">
    <citation type="submission" date="2025-08" db="UniProtKB">
        <authorList>
            <consortium name="RefSeq"/>
        </authorList>
    </citation>
    <scope>IDENTIFICATION</scope>
</reference>
<name>A0ABM0JGU7_APLCA</name>
<gene>
    <name evidence="3" type="primary">LOC101848574</name>
</gene>
<evidence type="ECO:0000256" key="1">
    <source>
        <dbReference type="SAM" id="MobiDB-lite"/>
    </source>
</evidence>
<dbReference type="Proteomes" id="UP000694888">
    <property type="component" value="Unplaced"/>
</dbReference>
<sequence>MKRFLCVVKKDKGRSKKSKAELKENNSMGAKSNARQLAKDASDCSSEAGREPQNNHVASYPRGHMACGSSIVQRRRSDGLTTARNGVASVPPGGNRHRLSSIKEDNGVHRDEPKDNVCCQEDKWSLDYPKVVCQQGGGDREMQSKGSSTTVSSEPFLSWQTQPGCHEILLSPPISSSNFHGVAIYCKKKTDHRKYYPVRSVTKENFPPEFADDDIVELFLLRAKLTVRLLANYVSRNRPDGYTLASERDKTTHDYRYFSGWLSDHLGSDCSFDMPCPLDNCPFPQPHTVTGPFYIYTVAHGIFDTSEACKTIIEFFYDDATRPDTILRAEGYKLMWKNKHHDICKVACVSHDPKLAPCLTVIDRDISKVSKRLKLKTFPGTLVAIISHPHGYEKHISFCQDLVGQLVREHADDRGFYHFRYKAATCDSCSGAPVYILHPSCPRLAVAPHSRWLKQEELNKSGMVIGTFHP</sequence>
<feature type="region of interest" description="Disordered" evidence="1">
    <location>
        <begin position="75"/>
        <end position="101"/>
    </location>
</feature>
<organism evidence="2 3">
    <name type="scientific">Aplysia californica</name>
    <name type="common">California sea hare</name>
    <dbReference type="NCBI Taxonomy" id="6500"/>
    <lineage>
        <taxon>Eukaryota</taxon>
        <taxon>Metazoa</taxon>
        <taxon>Spiralia</taxon>
        <taxon>Lophotrochozoa</taxon>
        <taxon>Mollusca</taxon>
        <taxon>Gastropoda</taxon>
        <taxon>Heterobranchia</taxon>
        <taxon>Euthyneura</taxon>
        <taxon>Tectipleura</taxon>
        <taxon>Aplysiida</taxon>
        <taxon>Aplysioidea</taxon>
        <taxon>Aplysiidae</taxon>
        <taxon>Aplysia</taxon>
    </lineage>
</organism>
<accession>A0ABM0JGU7</accession>
<keyword evidence="2" id="KW-1185">Reference proteome</keyword>
<proteinExistence type="predicted"/>